<dbReference type="InterPro" id="IPR039538">
    <property type="entry name" value="BetI_C"/>
</dbReference>
<evidence type="ECO:0000256" key="5">
    <source>
        <dbReference type="PROSITE-ProRule" id="PRU00335"/>
    </source>
</evidence>
<dbReference type="Gene3D" id="1.10.357.10">
    <property type="entry name" value="Tetracycline Repressor, domain 2"/>
    <property type="match status" value="1"/>
</dbReference>
<dbReference type="GO" id="GO:0003677">
    <property type="term" value="F:DNA binding"/>
    <property type="evidence" value="ECO:0007669"/>
    <property type="project" value="UniProtKB-UniRule"/>
</dbReference>
<feature type="DNA-binding region" description="H-T-H motif" evidence="5">
    <location>
        <begin position="38"/>
        <end position="57"/>
    </location>
</feature>
<keyword evidence="2" id="KW-0805">Transcription regulation</keyword>
<evidence type="ECO:0000313" key="7">
    <source>
        <dbReference type="EMBL" id="GGC70894.1"/>
    </source>
</evidence>
<evidence type="ECO:0000256" key="1">
    <source>
        <dbReference type="ARBA" id="ARBA00022491"/>
    </source>
</evidence>
<dbReference type="InterPro" id="IPR001647">
    <property type="entry name" value="HTH_TetR"/>
</dbReference>
<comment type="caution">
    <text evidence="7">The sequence shown here is derived from an EMBL/GenBank/DDBJ whole genome shotgun (WGS) entry which is preliminary data.</text>
</comment>
<dbReference type="PROSITE" id="PS50977">
    <property type="entry name" value="HTH_TETR_2"/>
    <property type="match status" value="1"/>
</dbReference>
<proteinExistence type="predicted"/>
<keyword evidence="1" id="KW-0678">Repressor</keyword>
<keyword evidence="8" id="KW-1185">Reference proteome</keyword>
<evidence type="ECO:0000313" key="8">
    <source>
        <dbReference type="Proteomes" id="UP000637423"/>
    </source>
</evidence>
<reference evidence="7" key="2">
    <citation type="submission" date="2020-09" db="EMBL/GenBank/DDBJ databases">
        <authorList>
            <person name="Sun Q."/>
            <person name="Zhou Y."/>
        </authorList>
    </citation>
    <scope>NUCLEOTIDE SEQUENCE</scope>
    <source>
        <strain evidence="7">CGMCC 1.10998</strain>
    </source>
</reference>
<dbReference type="InterPro" id="IPR009057">
    <property type="entry name" value="Homeodomain-like_sf"/>
</dbReference>
<evidence type="ECO:0000256" key="3">
    <source>
        <dbReference type="ARBA" id="ARBA00023125"/>
    </source>
</evidence>
<dbReference type="Proteomes" id="UP000637423">
    <property type="component" value="Unassembled WGS sequence"/>
</dbReference>
<dbReference type="EMBL" id="BMED01000001">
    <property type="protein sequence ID" value="GGC70894.1"/>
    <property type="molecule type" value="Genomic_DNA"/>
</dbReference>
<gene>
    <name evidence="7" type="ORF">GCM10011396_17540</name>
</gene>
<evidence type="ECO:0000256" key="2">
    <source>
        <dbReference type="ARBA" id="ARBA00023015"/>
    </source>
</evidence>
<accession>A0A916UFV3</accession>
<keyword evidence="4" id="KW-0804">Transcription</keyword>
<reference evidence="7" key="1">
    <citation type="journal article" date="2014" name="Int. J. Syst. Evol. Microbiol.">
        <title>Complete genome sequence of Corynebacterium casei LMG S-19264T (=DSM 44701T), isolated from a smear-ripened cheese.</title>
        <authorList>
            <consortium name="US DOE Joint Genome Institute (JGI-PGF)"/>
            <person name="Walter F."/>
            <person name="Albersmeier A."/>
            <person name="Kalinowski J."/>
            <person name="Ruckert C."/>
        </authorList>
    </citation>
    <scope>NUCLEOTIDE SEQUENCE</scope>
    <source>
        <strain evidence="7">CGMCC 1.10998</strain>
    </source>
</reference>
<dbReference type="SUPFAM" id="SSF48498">
    <property type="entry name" value="Tetracyclin repressor-like, C-terminal domain"/>
    <property type="match status" value="1"/>
</dbReference>
<protein>
    <submittedName>
        <fullName evidence="7">TetR family transcriptional regulator</fullName>
    </submittedName>
</protein>
<organism evidence="7 8">
    <name type="scientific">Undibacterium terreum</name>
    <dbReference type="NCBI Taxonomy" id="1224302"/>
    <lineage>
        <taxon>Bacteria</taxon>
        <taxon>Pseudomonadati</taxon>
        <taxon>Pseudomonadota</taxon>
        <taxon>Betaproteobacteria</taxon>
        <taxon>Burkholderiales</taxon>
        <taxon>Oxalobacteraceae</taxon>
        <taxon>Undibacterium</taxon>
    </lineage>
</organism>
<evidence type="ECO:0000256" key="4">
    <source>
        <dbReference type="ARBA" id="ARBA00023163"/>
    </source>
</evidence>
<keyword evidence="3 5" id="KW-0238">DNA-binding</keyword>
<dbReference type="Pfam" id="PF00440">
    <property type="entry name" value="TetR_N"/>
    <property type="match status" value="1"/>
</dbReference>
<evidence type="ECO:0000259" key="6">
    <source>
        <dbReference type="PROSITE" id="PS50977"/>
    </source>
</evidence>
<dbReference type="SUPFAM" id="SSF46689">
    <property type="entry name" value="Homeodomain-like"/>
    <property type="match status" value="1"/>
</dbReference>
<sequence length="204" mass="22647">MTNPEKKHLDPERAQARRDQVLNAAAICFARSGFHGASMAEISKAAGMSPGHIYNYFDGKDSIIAAFVERDVERIAEKLLRMGQQEDVVQAMLDNVESGVTENLDPKIWSIPLEISAEAARNPKIAALLQDADRRSRQHLRENLVKARLQRGIQTSDAELDGRVEAIIALFEGVSLRSLKHPDLDKKSLIAACHLALKPLLFDE</sequence>
<dbReference type="Pfam" id="PF13977">
    <property type="entry name" value="TetR_C_6"/>
    <property type="match status" value="1"/>
</dbReference>
<dbReference type="InterPro" id="IPR036271">
    <property type="entry name" value="Tet_transcr_reg_TetR-rel_C_sf"/>
</dbReference>
<dbReference type="PANTHER" id="PTHR47506:SF6">
    <property type="entry name" value="HTH-TYPE TRANSCRIPTIONAL REPRESSOR NEMR"/>
    <property type="match status" value="1"/>
</dbReference>
<name>A0A916UFV3_9BURK</name>
<dbReference type="AlphaFoldDB" id="A0A916UFV3"/>
<dbReference type="PRINTS" id="PR00455">
    <property type="entry name" value="HTHTETR"/>
</dbReference>
<feature type="domain" description="HTH tetR-type" evidence="6">
    <location>
        <begin position="15"/>
        <end position="75"/>
    </location>
</feature>
<dbReference type="PANTHER" id="PTHR47506">
    <property type="entry name" value="TRANSCRIPTIONAL REGULATORY PROTEIN"/>
    <property type="match status" value="1"/>
</dbReference>
<dbReference type="RefSeq" id="WP_188565517.1">
    <property type="nucleotide sequence ID" value="NZ_BMED01000001.1"/>
</dbReference>